<evidence type="ECO:0000256" key="1">
    <source>
        <dbReference type="ARBA" id="ARBA00005189"/>
    </source>
</evidence>
<evidence type="ECO:0000256" key="9">
    <source>
        <dbReference type="ARBA" id="ARBA00024192"/>
    </source>
</evidence>
<organism evidence="15 16">
    <name type="scientific">Ceratodon purpureus</name>
    <name type="common">Fire moss</name>
    <name type="synonym">Dicranum purpureum</name>
    <dbReference type="NCBI Taxonomy" id="3225"/>
    <lineage>
        <taxon>Eukaryota</taxon>
        <taxon>Viridiplantae</taxon>
        <taxon>Streptophyta</taxon>
        <taxon>Embryophyta</taxon>
        <taxon>Bryophyta</taxon>
        <taxon>Bryophytina</taxon>
        <taxon>Bryopsida</taxon>
        <taxon>Dicranidae</taxon>
        <taxon>Pseudoditrichales</taxon>
        <taxon>Ditrichaceae</taxon>
        <taxon>Ceratodon</taxon>
    </lineage>
</organism>
<protein>
    <recommendedName>
        <fullName evidence="10">phosphatidylglycerophosphatase</fullName>
        <ecNumber evidence="10">3.1.3.27</ecNumber>
    </recommendedName>
</protein>
<accession>A0A8T0G7K9</accession>
<keyword evidence="5" id="KW-0904">Protein phosphatase</keyword>
<dbReference type="EMBL" id="CM026433">
    <property type="protein sequence ID" value="KAG0553848.1"/>
    <property type="molecule type" value="Genomic_DNA"/>
</dbReference>
<evidence type="ECO:0000256" key="12">
    <source>
        <dbReference type="ARBA" id="ARBA00053902"/>
    </source>
</evidence>
<comment type="similarity">
    <text evidence="2">Belongs to the protein-tyrosine phosphatase family. Non-receptor class dual specificity subfamily.</text>
</comment>
<dbReference type="GO" id="GO:0008654">
    <property type="term" value="P:phospholipid biosynthetic process"/>
    <property type="evidence" value="ECO:0007669"/>
    <property type="project" value="UniProtKB-KW"/>
</dbReference>
<dbReference type="AlphaFoldDB" id="A0A8T0G7K9"/>
<dbReference type="EC" id="3.1.3.27" evidence="10"/>
<dbReference type="CDD" id="cd14524">
    <property type="entry name" value="PTPMT1"/>
    <property type="match status" value="1"/>
</dbReference>
<evidence type="ECO:0000256" key="5">
    <source>
        <dbReference type="ARBA" id="ARBA00022912"/>
    </source>
</evidence>
<dbReference type="FunFam" id="3.90.190.10:FF:000051">
    <property type="entry name" value="Dual specificity phosphatase domain protein"/>
    <property type="match status" value="1"/>
</dbReference>
<dbReference type="PROSITE" id="PS50056">
    <property type="entry name" value="TYR_PHOSPHATASE_2"/>
    <property type="match status" value="1"/>
</dbReference>
<dbReference type="PANTHER" id="PTHR46274">
    <property type="entry name" value="PHOSPHATIDYLINOSITOL PHOSPHATASE"/>
    <property type="match status" value="1"/>
</dbReference>
<keyword evidence="4" id="KW-0378">Hydrolase</keyword>
<sequence length="368" mass="40394">MTEDGPEEGCQDKVGWTLVPVYKAGEDLKRAELTAKRAMVGAGARVLFYPTLLYNVVRNKLQSEFRWWDQIDQYLLLGAVPFPGDVLRLKDVGVHAVVTLNESYETLVPTSMYQAHGINHLVIPTRDYLFAPSFGDIRRAVDFIHDHVQRKQTTYVHCKAGRGRSTTVVLCYLVQHKGMTPIDAYQYVRARRPRVLLATAQWRAVQEYSRRIHGATLTQSLPSLNLQSSLLTCSTTRTPASTPTMIDESELNTVDDAPVLVGSSDLAGYGSIEDAGLVGNEIWNDLGVVYRVRFIAAARASAAWERLSCVWLGCQAGNGVLTGNMAVDRLSSSDVITCSSLTVPSTCSGRLDFSGISLTVCQSGMVNG</sequence>
<dbReference type="Proteomes" id="UP000822688">
    <property type="component" value="Chromosome 12"/>
</dbReference>
<feature type="domain" description="Tyrosine specific protein phosphatases" evidence="14">
    <location>
        <begin position="135"/>
        <end position="203"/>
    </location>
</feature>
<dbReference type="InterPro" id="IPR000340">
    <property type="entry name" value="Dual-sp_phosphatase_cat-dom"/>
</dbReference>
<evidence type="ECO:0000256" key="4">
    <source>
        <dbReference type="ARBA" id="ARBA00022801"/>
    </source>
</evidence>
<comment type="catalytic activity">
    <reaction evidence="11">
        <text>a 1,2-diacyl-sn-glycero-3-phospho-(1'-sn-glycero-3'-phosphate) + H2O = a 1,2-diacyl-sn-glycero-3-phospho-(1'-sn-glycerol) + phosphate</text>
        <dbReference type="Rhea" id="RHEA:33751"/>
        <dbReference type="ChEBI" id="CHEBI:15377"/>
        <dbReference type="ChEBI" id="CHEBI:43474"/>
        <dbReference type="ChEBI" id="CHEBI:60110"/>
        <dbReference type="ChEBI" id="CHEBI:64716"/>
        <dbReference type="EC" id="3.1.3.27"/>
    </reaction>
    <physiologicalReaction direction="left-to-right" evidence="11">
        <dbReference type="Rhea" id="RHEA:33752"/>
    </physiologicalReaction>
</comment>
<evidence type="ECO:0000259" key="14">
    <source>
        <dbReference type="PROSITE" id="PS50056"/>
    </source>
</evidence>
<comment type="caution">
    <text evidence="15">The sequence shown here is derived from an EMBL/GenBank/DDBJ whole genome shotgun (WGS) entry which is preliminary data.</text>
</comment>
<dbReference type="SUPFAM" id="SSF52799">
    <property type="entry name" value="(Phosphotyrosine protein) phosphatases II"/>
    <property type="match status" value="1"/>
</dbReference>
<evidence type="ECO:0000256" key="6">
    <source>
        <dbReference type="ARBA" id="ARBA00023098"/>
    </source>
</evidence>
<keyword evidence="7" id="KW-0594">Phospholipid biosynthesis</keyword>
<keyword evidence="3" id="KW-0444">Lipid biosynthesis</keyword>
<dbReference type="GO" id="GO:0008962">
    <property type="term" value="F:phosphatidylglycerophosphatase activity"/>
    <property type="evidence" value="ECO:0007669"/>
    <property type="project" value="UniProtKB-EC"/>
</dbReference>
<evidence type="ECO:0000313" key="16">
    <source>
        <dbReference type="Proteomes" id="UP000822688"/>
    </source>
</evidence>
<dbReference type="InterPro" id="IPR020422">
    <property type="entry name" value="TYR_PHOSPHATASE_DUAL_dom"/>
</dbReference>
<dbReference type="GO" id="GO:0048364">
    <property type="term" value="P:root development"/>
    <property type="evidence" value="ECO:0007669"/>
    <property type="project" value="UniProtKB-ARBA"/>
</dbReference>
<dbReference type="PROSITE" id="PS00383">
    <property type="entry name" value="TYR_PHOSPHATASE_1"/>
    <property type="match status" value="1"/>
</dbReference>
<dbReference type="PROSITE" id="PS50054">
    <property type="entry name" value="TYR_PHOSPHATASE_DUAL"/>
    <property type="match status" value="1"/>
</dbReference>
<dbReference type="Gene3D" id="3.90.190.10">
    <property type="entry name" value="Protein tyrosine phosphatase superfamily"/>
    <property type="match status" value="1"/>
</dbReference>
<evidence type="ECO:0000256" key="11">
    <source>
        <dbReference type="ARBA" id="ARBA00050944"/>
    </source>
</evidence>
<dbReference type="InterPro" id="IPR016130">
    <property type="entry name" value="Tyr_Pase_AS"/>
</dbReference>
<dbReference type="Pfam" id="PF00782">
    <property type="entry name" value="DSPc"/>
    <property type="match status" value="1"/>
</dbReference>
<dbReference type="GO" id="GO:0004721">
    <property type="term" value="F:phosphoprotein phosphatase activity"/>
    <property type="evidence" value="ECO:0007669"/>
    <property type="project" value="UniProtKB-KW"/>
</dbReference>
<dbReference type="InterPro" id="IPR029021">
    <property type="entry name" value="Prot-tyrosine_phosphatase-like"/>
</dbReference>
<evidence type="ECO:0000256" key="8">
    <source>
        <dbReference type="ARBA" id="ARBA00023264"/>
    </source>
</evidence>
<reference evidence="15" key="1">
    <citation type="submission" date="2020-06" db="EMBL/GenBank/DDBJ databases">
        <title>WGS assembly of Ceratodon purpureus strain R40.</title>
        <authorList>
            <person name="Carey S.B."/>
            <person name="Jenkins J."/>
            <person name="Shu S."/>
            <person name="Lovell J.T."/>
            <person name="Sreedasyam A."/>
            <person name="Maumus F."/>
            <person name="Tiley G.P."/>
            <person name="Fernandez-Pozo N."/>
            <person name="Barry K."/>
            <person name="Chen C."/>
            <person name="Wang M."/>
            <person name="Lipzen A."/>
            <person name="Daum C."/>
            <person name="Saski C.A."/>
            <person name="Payton A.C."/>
            <person name="Mcbreen J.C."/>
            <person name="Conrad R.E."/>
            <person name="Kollar L.M."/>
            <person name="Olsson S."/>
            <person name="Huttunen S."/>
            <person name="Landis J.B."/>
            <person name="Wickett N.J."/>
            <person name="Johnson M.G."/>
            <person name="Rensing S.A."/>
            <person name="Grimwood J."/>
            <person name="Schmutz J."/>
            <person name="Mcdaniel S.F."/>
        </authorList>
    </citation>
    <scope>NUCLEOTIDE SEQUENCE</scope>
    <source>
        <strain evidence="15">R40</strain>
    </source>
</reference>
<gene>
    <name evidence="15" type="ORF">KC19_12G043800</name>
</gene>
<proteinExistence type="inferred from homology"/>
<dbReference type="SMART" id="SM00195">
    <property type="entry name" value="DSPc"/>
    <property type="match status" value="1"/>
</dbReference>
<keyword evidence="6" id="KW-0443">Lipid metabolism</keyword>
<dbReference type="PANTHER" id="PTHR46274:SF6">
    <property type="entry name" value="TYR_PHOSPHATASE_2 DOMAIN-CONTAINING PROTEIN"/>
    <property type="match status" value="1"/>
</dbReference>
<evidence type="ECO:0000256" key="2">
    <source>
        <dbReference type="ARBA" id="ARBA00008601"/>
    </source>
</evidence>
<feature type="domain" description="Tyrosine-protein phosphatase" evidence="13">
    <location>
        <begin position="67"/>
        <end position="214"/>
    </location>
</feature>
<evidence type="ECO:0000256" key="7">
    <source>
        <dbReference type="ARBA" id="ARBA00023209"/>
    </source>
</evidence>
<dbReference type="InterPro" id="IPR044596">
    <property type="entry name" value="PTPMT1-like"/>
</dbReference>
<keyword evidence="8" id="KW-1208">Phospholipid metabolism</keyword>
<dbReference type="InterPro" id="IPR000387">
    <property type="entry name" value="Tyr_Pase_dom"/>
</dbReference>
<keyword evidence="16" id="KW-1185">Reference proteome</keyword>
<evidence type="ECO:0000313" key="15">
    <source>
        <dbReference type="EMBL" id="KAG0553848.1"/>
    </source>
</evidence>
<comment type="function">
    <text evidence="12">Exhibits phosphatidylglycerophosphate phosphatase activity. Involved in root growth and columella cells organization. May possess protein phosphatase activity.</text>
</comment>
<evidence type="ECO:0000256" key="3">
    <source>
        <dbReference type="ARBA" id="ARBA00022516"/>
    </source>
</evidence>
<comment type="pathway">
    <text evidence="1">Lipid metabolism.</text>
</comment>
<comment type="pathway">
    <text evidence="9">Phospholipid metabolism; phosphatidylglycerol biosynthesis; phosphatidylglycerol from CDP-diacylglycerol: step 2/2.</text>
</comment>
<name>A0A8T0G7K9_CERPU</name>
<evidence type="ECO:0000256" key="10">
    <source>
        <dbReference type="ARBA" id="ARBA00024224"/>
    </source>
</evidence>
<evidence type="ECO:0000259" key="13">
    <source>
        <dbReference type="PROSITE" id="PS50054"/>
    </source>
</evidence>